<accession>A0A168R1L8</accession>
<name>A0A168R1L8_9BACL</name>
<reference evidence="1 2" key="1">
    <citation type="submission" date="2016-03" db="EMBL/GenBank/DDBJ databases">
        <title>Draft genome sequence of Paenibacillus antarcticus CECT 5836.</title>
        <authorList>
            <person name="Shin S.-K."/>
            <person name="Yi H."/>
        </authorList>
    </citation>
    <scope>NUCLEOTIDE SEQUENCE [LARGE SCALE GENOMIC DNA]</scope>
    <source>
        <strain evidence="1 2">CECT 5836</strain>
    </source>
</reference>
<dbReference type="Proteomes" id="UP000077355">
    <property type="component" value="Unassembled WGS sequence"/>
</dbReference>
<evidence type="ECO:0000313" key="2">
    <source>
        <dbReference type="Proteomes" id="UP000077355"/>
    </source>
</evidence>
<dbReference type="AlphaFoldDB" id="A0A168R1L8"/>
<sequence>MKGDILFRCVDKHRFIVSREDIRIGVDGLACIECGKWCYAIGSADLYLNEGVKRYTRSKTKDPLLTITVQDIDSVPVVTYKGEDIQGKVSISYEWLTRDDTGDGIHNACIKHIDKYVGSIGEITFNREVTK</sequence>
<gene>
    <name evidence="1" type="ORF">PBAT_02230</name>
</gene>
<evidence type="ECO:0000313" key="1">
    <source>
        <dbReference type="EMBL" id="OAB48471.1"/>
    </source>
</evidence>
<comment type="caution">
    <text evidence="1">The sequence shown here is derived from an EMBL/GenBank/DDBJ whole genome shotgun (WGS) entry which is preliminary data.</text>
</comment>
<keyword evidence="2" id="KW-1185">Reference proteome</keyword>
<protein>
    <submittedName>
        <fullName evidence="1">Uncharacterized protein</fullName>
    </submittedName>
</protein>
<proteinExistence type="predicted"/>
<dbReference type="EMBL" id="LVJI01000001">
    <property type="protein sequence ID" value="OAB48471.1"/>
    <property type="molecule type" value="Genomic_DNA"/>
</dbReference>
<organism evidence="1 2">
    <name type="scientific">Paenibacillus antarcticus</name>
    <dbReference type="NCBI Taxonomy" id="253703"/>
    <lineage>
        <taxon>Bacteria</taxon>
        <taxon>Bacillati</taxon>
        <taxon>Bacillota</taxon>
        <taxon>Bacilli</taxon>
        <taxon>Bacillales</taxon>
        <taxon>Paenibacillaceae</taxon>
        <taxon>Paenibacillus</taxon>
    </lineage>
</organism>